<feature type="compositionally biased region" description="Polar residues" evidence="1">
    <location>
        <begin position="1020"/>
        <end position="1030"/>
    </location>
</feature>
<feature type="compositionally biased region" description="Basic residues" evidence="1">
    <location>
        <begin position="1180"/>
        <end position="1195"/>
    </location>
</feature>
<feature type="compositionally biased region" description="Basic and acidic residues" evidence="1">
    <location>
        <begin position="1196"/>
        <end position="1215"/>
    </location>
</feature>
<feature type="compositionally biased region" description="Polar residues" evidence="1">
    <location>
        <begin position="1003"/>
        <end position="1013"/>
    </location>
</feature>
<dbReference type="Proteomes" id="UP001461498">
    <property type="component" value="Unassembled WGS sequence"/>
</dbReference>
<reference evidence="3 4" key="1">
    <citation type="submission" date="2022-12" db="EMBL/GenBank/DDBJ databases">
        <title>Chromosome-level genome assembly of true bugs.</title>
        <authorList>
            <person name="Ma L."/>
            <person name="Li H."/>
        </authorList>
    </citation>
    <scope>NUCLEOTIDE SEQUENCE [LARGE SCALE GENOMIC DNA]</scope>
    <source>
        <strain evidence="3">Lab_2022b</strain>
    </source>
</reference>
<dbReference type="EMBL" id="JAPXFL010000012">
    <property type="protein sequence ID" value="KAK9498658.1"/>
    <property type="molecule type" value="Genomic_DNA"/>
</dbReference>
<organism evidence="3 4">
    <name type="scientific">Rhynocoris fuscipes</name>
    <dbReference type="NCBI Taxonomy" id="488301"/>
    <lineage>
        <taxon>Eukaryota</taxon>
        <taxon>Metazoa</taxon>
        <taxon>Ecdysozoa</taxon>
        <taxon>Arthropoda</taxon>
        <taxon>Hexapoda</taxon>
        <taxon>Insecta</taxon>
        <taxon>Pterygota</taxon>
        <taxon>Neoptera</taxon>
        <taxon>Paraneoptera</taxon>
        <taxon>Hemiptera</taxon>
        <taxon>Heteroptera</taxon>
        <taxon>Panheteroptera</taxon>
        <taxon>Cimicomorpha</taxon>
        <taxon>Reduviidae</taxon>
        <taxon>Harpactorinae</taxon>
        <taxon>Harpactorini</taxon>
        <taxon>Rhynocoris</taxon>
    </lineage>
</organism>
<keyword evidence="2" id="KW-0732">Signal</keyword>
<proteinExistence type="predicted"/>
<evidence type="ECO:0000256" key="1">
    <source>
        <dbReference type="SAM" id="MobiDB-lite"/>
    </source>
</evidence>
<feature type="signal peptide" evidence="2">
    <location>
        <begin position="1"/>
        <end position="18"/>
    </location>
</feature>
<evidence type="ECO:0000256" key="2">
    <source>
        <dbReference type="SAM" id="SignalP"/>
    </source>
</evidence>
<feature type="compositionally biased region" description="Low complexity" evidence="1">
    <location>
        <begin position="1081"/>
        <end position="1105"/>
    </location>
</feature>
<evidence type="ECO:0000313" key="4">
    <source>
        <dbReference type="Proteomes" id="UP001461498"/>
    </source>
</evidence>
<sequence>MFLKNIFLLLILFKNYYCDYKTLSRNIWPYYSYNKIGPFWNYPVDIETTFNGRLFKRDAPITEQDYLYNVNVATRPDYKNAGSWAKGKTPVKEVAIDWMPLQIYSQVRRTNSEKHLPQESANQDAITSEELINAPRLKEVVSHKKIQQVYEEEGFEDSGYDHGGYNHQGANYADISKKEAAELIKDEKPSEHKENPSESNKILSISNETISRYPKAKVNHDTEDNYQEARIINIGDNPPFHLRTKFINKFNSEEPKKLYTNSDERNNFRTRVEPVKKNGSSVISESERINDNSSKVQSTIVFPGSTTRRNYVQHNSTPLWSSISAHRIPVSKNNKRTRFRYHPTVQAHLDNLRHYIESSDNGRFVKSSERNSGKFVDYKGEQNGTRSEELNERDQSLYGSGADTLAAYATLAKQNISSSSVQEKNERNGKINPHYNNITRIIYTRYDQGNDAATSAGLLPLATTSFNIRHPSMPSDSQELYEYEVFSVKTDPSLMSLGTRTPKVHLYTNDTSNPVKYIEQLTIAHYSSPINNKILQITPENKKNRLKDLAKALNAPQETDKRIIRLKRELNIKNYNKSEFPFYDKEHSISEDSALKYASNPSLRPDKTKGGMAFYEQKDKLVKCDDPEPPEDIIPIHDQDGEWNKKPYPENSPRIKGLGDKILCFKRRYFGENPLNNPFFQEKLTGNIKGFEPEKGIRKYSAKISVQGKSDSSNDRVMVMPESEERNSDVVPSESGIGIISNHRNIFDAGLPHRNHKPDTKSHYLNNKIPFNYQSEPNKQYSTYEVPEEETAASVKVKLKTKKKRKRPYNYIYRKKKNPKKRKRKVRPRPYPVSIYSVINGHYYPNHYKPIVYAHSNKNYRVIPVYEKNVKDSIPSDSQNSYQFKPEKYYVIRPGEYTHNKDLLKNKETNGIWNYMNPLKWWFPGLFDSRRKEPKYRAKRQLSLKYANEDDVQEIPVNHKPETTTTGKPITLEEFKRRFNITDKPKTVVQYDMITGGFFNAQSSSTTVPQETLPTIPPSLETTTRSTVGTSKKPRVHFPRTNKPKIKIYESRGDQKYSTTTTDSTSSTPNSSTRRPFLSRKLINLNRNRNKTITTTEIPTSTENNENPRRLKQVEHRRVTEEVIKTTYLPEEQSEETNSSQEQGGKTNPQNIEDEQINNGTLTYFVNPSTGNGSWEYERKKKRKPKSRQFKKTNKLKSDKETIGSESEADKDLKHVGYPTAQSGNEAYIIGLMSKVPPTDMDRKRYQRRPLQKQETSTAHVKRKNGYVPQFNTKIPLKFILQPDKRKYYYVVDT</sequence>
<feature type="compositionally biased region" description="Basic and acidic residues" evidence="1">
    <location>
        <begin position="1106"/>
        <end position="1124"/>
    </location>
</feature>
<feature type="region of interest" description="Disordered" evidence="1">
    <location>
        <begin position="1003"/>
        <end position="1216"/>
    </location>
</feature>
<comment type="caution">
    <text evidence="3">The sequence shown here is derived from an EMBL/GenBank/DDBJ whole genome shotgun (WGS) entry which is preliminary data.</text>
</comment>
<accession>A0AAW1CIC8</accession>
<gene>
    <name evidence="3" type="ORF">O3M35_003239</name>
</gene>
<evidence type="ECO:0000313" key="3">
    <source>
        <dbReference type="EMBL" id="KAK9498658.1"/>
    </source>
</evidence>
<feature type="compositionally biased region" description="Basic residues" evidence="1">
    <location>
        <begin position="1032"/>
        <end position="1046"/>
    </location>
</feature>
<name>A0AAW1CIC8_9HEMI</name>
<protein>
    <submittedName>
        <fullName evidence="3">Uncharacterized protein</fullName>
    </submittedName>
</protein>
<keyword evidence="4" id="KW-1185">Reference proteome</keyword>
<feature type="compositionally biased region" description="Polar residues" evidence="1">
    <location>
        <begin position="1144"/>
        <end position="1173"/>
    </location>
</feature>
<feature type="chain" id="PRO_5043441273" evidence="2">
    <location>
        <begin position="19"/>
        <end position="1294"/>
    </location>
</feature>
<feature type="compositionally biased region" description="Low complexity" evidence="1">
    <location>
        <begin position="1058"/>
        <end position="1073"/>
    </location>
</feature>